<dbReference type="EMBL" id="AZJE01000011">
    <property type="protein sequence ID" value="ETD23846.1"/>
    <property type="molecule type" value="Genomic_DNA"/>
</dbReference>
<reference evidence="6 8" key="1">
    <citation type="submission" date="2013-10" db="EMBL/GenBank/DDBJ databases">
        <title>The Genome Sequence of Ruminococcus lactaris CC59_002D.</title>
        <authorList>
            <consortium name="The Broad Institute Genomics Platform"/>
            <person name="Earl A."/>
            <person name="Allen-Vercoe E."/>
            <person name="Daigneault M."/>
            <person name="Young S.K."/>
            <person name="Zeng Q."/>
            <person name="Gargeya S."/>
            <person name="Fitzgerald M."/>
            <person name="Abouelleil A."/>
            <person name="Alvarado L."/>
            <person name="Chapman S.B."/>
            <person name="Gainer-Dewar J."/>
            <person name="Goldberg J."/>
            <person name="Griggs A."/>
            <person name="Gujja S."/>
            <person name="Hansen M."/>
            <person name="Howarth C."/>
            <person name="Imamovic A."/>
            <person name="Ireland A."/>
            <person name="Larimer J."/>
            <person name="McCowan C."/>
            <person name="Murphy C."/>
            <person name="Pearson M."/>
            <person name="Poon T.W."/>
            <person name="Priest M."/>
            <person name="Roberts A."/>
            <person name="Saif S."/>
            <person name="Shea T."/>
            <person name="Sykes S."/>
            <person name="Wortman J."/>
            <person name="Nusbaum C."/>
            <person name="Birren B."/>
        </authorList>
    </citation>
    <scope>NUCLEOTIDE SEQUENCE [LARGE SCALE GENOMIC DNA]</scope>
    <source>
        <strain evidence="6 8">CC59_002D</strain>
    </source>
</reference>
<comment type="similarity">
    <text evidence="1">Belongs to the transposase 11 family.</text>
</comment>
<name>V8BMK5_9FIRM</name>
<evidence type="ECO:0000313" key="8">
    <source>
        <dbReference type="Proteomes" id="UP000018683"/>
    </source>
</evidence>
<dbReference type="InterPro" id="IPR002559">
    <property type="entry name" value="Transposase_11"/>
</dbReference>
<evidence type="ECO:0000313" key="6">
    <source>
        <dbReference type="EMBL" id="ETD15721.1"/>
    </source>
</evidence>
<keyword evidence="2" id="KW-0815">Transposition</keyword>
<dbReference type="PANTHER" id="PTHR33258">
    <property type="entry name" value="TRANSPOSASE INSL FOR INSERTION SEQUENCE ELEMENT IS186A-RELATED"/>
    <property type="match status" value="1"/>
</dbReference>
<dbReference type="RefSeq" id="WP_023921448.1">
    <property type="nucleotide sequence ID" value="NZ_KI669408.1"/>
</dbReference>
<accession>V8BMK5</accession>
<proteinExistence type="inferred from homology"/>
<evidence type="ECO:0000256" key="4">
    <source>
        <dbReference type="ARBA" id="ARBA00023172"/>
    </source>
</evidence>
<evidence type="ECO:0000256" key="2">
    <source>
        <dbReference type="ARBA" id="ARBA00022578"/>
    </source>
</evidence>
<dbReference type="Gene3D" id="3.90.350.10">
    <property type="entry name" value="Transposase Inhibitor Protein From Tn5, Chain A, domain 1"/>
    <property type="match status" value="1"/>
</dbReference>
<dbReference type="SUPFAM" id="SSF53098">
    <property type="entry name" value="Ribonuclease H-like"/>
    <property type="match status" value="1"/>
</dbReference>
<comment type="caution">
    <text evidence="6">The sequence shown here is derived from an EMBL/GenBank/DDBJ whole genome shotgun (WGS) entry which is preliminary data.</text>
</comment>
<dbReference type="OrthoDB" id="9794050at2"/>
<dbReference type="GO" id="GO:0004803">
    <property type="term" value="F:transposase activity"/>
    <property type="evidence" value="ECO:0007669"/>
    <property type="project" value="InterPro"/>
</dbReference>
<dbReference type="Pfam" id="PF01609">
    <property type="entry name" value="DDE_Tnp_1"/>
    <property type="match status" value="1"/>
</dbReference>
<dbReference type="NCBIfam" id="NF033592">
    <property type="entry name" value="transpos_IS4_1"/>
    <property type="match status" value="1"/>
</dbReference>
<dbReference type="InterPro" id="IPR047952">
    <property type="entry name" value="Transpos_IS4"/>
</dbReference>
<dbReference type="PANTHER" id="PTHR33258:SF1">
    <property type="entry name" value="TRANSPOSASE INSL FOR INSERTION SEQUENCE ELEMENT IS186A-RELATED"/>
    <property type="match status" value="1"/>
</dbReference>
<dbReference type="HOGENOM" id="CLU_049304_1_0_9"/>
<keyword evidence="4" id="KW-0233">DNA recombination</keyword>
<gene>
    <name evidence="7" type="ORF">HMPREF1202_00991</name>
    <name evidence="6" type="ORF">HMPREF1202_02603</name>
</gene>
<evidence type="ECO:0000256" key="1">
    <source>
        <dbReference type="ARBA" id="ARBA00010075"/>
    </source>
</evidence>
<organism evidence="6 8">
    <name type="scientific">[Ruminococcus] lactaris CC59_002D</name>
    <dbReference type="NCBI Taxonomy" id="1073376"/>
    <lineage>
        <taxon>Bacteria</taxon>
        <taxon>Bacillati</taxon>
        <taxon>Bacillota</taxon>
        <taxon>Clostridia</taxon>
        <taxon>Lachnospirales</taxon>
        <taxon>Lachnospiraceae</taxon>
        <taxon>Mediterraneibacter</taxon>
    </lineage>
</organism>
<dbReference type="AlphaFoldDB" id="V8BMK5"/>
<keyword evidence="3" id="KW-0238">DNA-binding</keyword>
<dbReference type="InterPro" id="IPR012337">
    <property type="entry name" value="RNaseH-like_sf"/>
</dbReference>
<feature type="domain" description="Transposase IS4-like" evidence="5">
    <location>
        <begin position="108"/>
        <end position="355"/>
    </location>
</feature>
<sequence length="432" mass="51246">MNFYADYIRNQLSSVIENMEHQSEKFVKNPGHDFTRNRKMNFISTINFLLTMEGGSIGAELHKYFNYDLNHITRSGFICQRNKLHPNAMEHLFHEFHKKISCSKTYQDYQLLACDGSDLNIFRDSKNSSTHFVGKEGSFGFNQLHLNALYDLLNRRYVDALIQEPYEENESTALVEMVKRLPANQPTIVMADRGYETYNIFANIQERGLFYLIRIKDSSKKGSISGSLSLPVNDEFDEEVELIMTRKQKYFKVAGYKYLAKSSPFDFLDSEQHFYKLRIRITQFQLENGVYECIASNLDKNNFPAEKIKELYHLRWGIETSFRKLKYTIGLTHLHSKKVEYICQEIYAKLVMYNFCEIISSHVVLEQRNRKYIYQLNYTMAVHICRYYLRQKYPAVDVEGLIRKEISPQRPHRQYQRRVIKKRWVSFAYRMG</sequence>
<dbReference type="GO" id="GO:0003677">
    <property type="term" value="F:DNA binding"/>
    <property type="evidence" value="ECO:0007669"/>
    <property type="project" value="UniProtKB-KW"/>
</dbReference>
<dbReference type="PATRIC" id="fig|1073376.3.peg.1024"/>
<dbReference type="EMBL" id="AZJE01000038">
    <property type="protein sequence ID" value="ETD15721.1"/>
    <property type="molecule type" value="Genomic_DNA"/>
</dbReference>
<evidence type="ECO:0000256" key="3">
    <source>
        <dbReference type="ARBA" id="ARBA00023125"/>
    </source>
</evidence>
<evidence type="ECO:0000259" key="5">
    <source>
        <dbReference type="Pfam" id="PF01609"/>
    </source>
</evidence>
<evidence type="ECO:0000313" key="7">
    <source>
        <dbReference type="EMBL" id="ETD23846.1"/>
    </source>
</evidence>
<dbReference type="STRING" id="1073376.HMPREF1202_00991"/>
<dbReference type="Proteomes" id="UP000018683">
    <property type="component" value="Unassembled WGS sequence"/>
</dbReference>
<protein>
    <recommendedName>
        <fullName evidence="5">Transposase IS4-like domain-containing protein</fullName>
    </recommendedName>
</protein>
<dbReference type="GO" id="GO:0006313">
    <property type="term" value="P:DNA transposition"/>
    <property type="evidence" value="ECO:0007669"/>
    <property type="project" value="InterPro"/>
</dbReference>